<dbReference type="GO" id="GO:0008744">
    <property type="term" value="F:L-xylulokinase activity"/>
    <property type="evidence" value="ECO:0007669"/>
    <property type="project" value="UniProtKB-EC"/>
</dbReference>
<dbReference type="Gene3D" id="3.30.420.40">
    <property type="match status" value="1"/>
</dbReference>
<dbReference type="AlphaFoldDB" id="K1SRQ7"/>
<keyword evidence="1" id="KW-0418">Kinase</keyword>
<name>K1SRQ7_9ZZZZ</name>
<evidence type="ECO:0000313" key="1">
    <source>
        <dbReference type="EMBL" id="EKC60268.1"/>
    </source>
</evidence>
<proteinExistence type="predicted"/>
<comment type="caution">
    <text evidence="1">The sequence shown here is derived from an EMBL/GenBank/DDBJ whole genome shotgun (WGS) entry which is preliminary data.</text>
</comment>
<organism evidence="1">
    <name type="scientific">human gut metagenome</name>
    <dbReference type="NCBI Taxonomy" id="408170"/>
    <lineage>
        <taxon>unclassified sequences</taxon>
        <taxon>metagenomes</taxon>
        <taxon>organismal metagenomes</taxon>
    </lineage>
</organism>
<gene>
    <name evidence="1" type="ORF">LEA_12950</name>
</gene>
<dbReference type="SUPFAM" id="SSF53067">
    <property type="entry name" value="Actin-like ATPase domain"/>
    <property type="match status" value="1"/>
</dbReference>
<dbReference type="InterPro" id="IPR043129">
    <property type="entry name" value="ATPase_NBD"/>
</dbReference>
<dbReference type="EMBL" id="AJWY01008776">
    <property type="protein sequence ID" value="EKC60268.1"/>
    <property type="molecule type" value="Genomic_DNA"/>
</dbReference>
<protein>
    <submittedName>
        <fullName evidence="1">Protein containing Carbohydrate kinase, FGGY</fullName>
        <ecNumber evidence="1">2.7.1.53</ecNumber>
    </submittedName>
</protein>
<reference evidence="1" key="1">
    <citation type="journal article" date="2013" name="Environ. Microbiol.">
        <title>Microbiota from the distal guts of lean and obese adolescents exhibit partial functional redundancy besides clear differences in community structure.</title>
        <authorList>
            <person name="Ferrer M."/>
            <person name="Ruiz A."/>
            <person name="Lanza F."/>
            <person name="Haange S.B."/>
            <person name="Oberbach A."/>
            <person name="Till H."/>
            <person name="Bargiela R."/>
            <person name="Campoy C."/>
            <person name="Segura M.T."/>
            <person name="Richter M."/>
            <person name="von Bergen M."/>
            <person name="Seifert J."/>
            <person name="Suarez A."/>
        </authorList>
    </citation>
    <scope>NUCLEOTIDE SEQUENCE</scope>
</reference>
<feature type="non-terminal residue" evidence="1">
    <location>
        <position position="34"/>
    </location>
</feature>
<sequence>MAYILGVDIGTSGTKTVLFSEDGTPVASALYDYP</sequence>
<accession>K1SRQ7</accession>
<keyword evidence="1" id="KW-0808">Transferase</keyword>
<dbReference type="EC" id="2.7.1.53" evidence="1"/>